<dbReference type="EMBL" id="LYOR01000007">
    <property type="protein sequence ID" value="OFV65757.1"/>
    <property type="molecule type" value="Genomic_DNA"/>
</dbReference>
<dbReference type="AlphaFoldDB" id="A0A1F2P3B2"/>
<dbReference type="STRING" id="1839936.SBU_001340"/>
<comment type="caution">
    <text evidence="1">The sequence shown here is derived from an EMBL/GenBank/DDBJ whole genome shotgun (WGS) entry which is preliminary data.</text>
</comment>
<organism evidence="1 2">
    <name type="scientific">Candidatus Syntropharchaeum butanivorans</name>
    <dbReference type="NCBI Taxonomy" id="1839936"/>
    <lineage>
        <taxon>Archaea</taxon>
        <taxon>Methanobacteriati</taxon>
        <taxon>Methanobacteriota</taxon>
        <taxon>Stenosarchaea group</taxon>
        <taxon>Methanomicrobia</taxon>
        <taxon>Methanosarcinales</taxon>
        <taxon>ANME-2 cluster</taxon>
        <taxon>Candidatus Syntropharchaeum</taxon>
    </lineage>
</organism>
<gene>
    <name evidence="1" type="ORF">SBU_001340</name>
</gene>
<proteinExistence type="predicted"/>
<accession>A0A1F2P3B2</accession>
<evidence type="ECO:0000313" key="1">
    <source>
        <dbReference type="EMBL" id="OFV65757.1"/>
    </source>
</evidence>
<reference evidence="1" key="1">
    <citation type="submission" date="2016-05" db="EMBL/GenBank/DDBJ databases">
        <title>Microbial consortia oxidize butane by reversing methanogenesis.</title>
        <authorList>
            <person name="Laso-Perez R."/>
            <person name="Richter M."/>
            <person name="Wegener G."/>
            <person name="Musat F."/>
        </authorList>
    </citation>
    <scope>NUCLEOTIDE SEQUENCE [LARGE SCALE GENOMIC DNA]</scope>
    <source>
        <strain evidence="1">BOX1</strain>
    </source>
</reference>
<dbReference type="Proteomes" id="UP000185779">
    <property type="component" value="Unassembled WGS sequence"/>
</dbReference>
<keyword evidence="2" id="KW-1185">Reference proteome</keyword>
<evidence type="ECO:0000313" key="2">
    <source>
        <dbReference type="Proteomes" id="UP000185779"/>
    </source>
</evidence>
<sequence length="52" mass="5851">MKMDTKAISPRDLLVSYISEMVQLSYPPSLIGEKTVEFVEAILEAPLPEELK</sequence>
<protein>
    <submittedName>
        <fullName evidence="1">Uncharacterized protein</fullName>
    </submittedName>
</protein>
<name>A0A1F2P3B2_9EURY</name>